<dbReference type="CDD" id="cd04051">
    <property type="entry name" value="C2_SRC2_like"/>
    <property type="match status" value="1"/>
</dbReference>
<dbReference type="Pfam" id="PF00168">
    <property type="entry name" value="C2"/>
    <property type="match status" value="1"/>
</dbReference>
<dbReference type="PROSITE" id="PS50004">
    <property type="entry name" value="C2"/>
    <property type="match status" value="1"/>
</dbReference>
<organism evidence="3 4">
    <name type="scientific">Sphenostylis stenocarpa</name>
    <dbReference type="NCBI Taxonomy" id="92480"/>
    <lineage>
        <taxon>Eukaryota</taxon>
        <taxon>Viridiplantae</taxon>
        <taxon>Streptophyta</taxon>
        <taxon>Embryophyta</taxon>
        <taxon>Tracheophyta</taxon>
        <taxon>Spermatophyta</taxon>
        <taxon>Magnoliopsida</taxon>
        <taxon>eudicotyledons</taxon>
        <taxon>Gunneridae</taxon>
        <taxon>Pentapetalae</taxon>
        <taxon>rosids</taxon>
        <taxon>fabids</taxon>
        <taxon>Fabales</taxon>
        <taxon>Fabaceae</taxon>
        <taxon>Papilionoideae</taxon>
        <taxon>50 kb inversion clade</taxon>
        <taxon>NPAAA clade</taxon>
        <taxon>indigoferoid/millettioid clade</taxon>
        <taxon>Phaseoleae</taxon>
        <taxon>Sphenostylis</taxon>
    </lineage>
</organism>
<feature type="region of interest" description="Disordered" evidence="1">
    <location>
        <begin position="217"/>
        <end position="279"/>
    </location>
</feature>
<dbReference type="PANTHER" id="PTHR32246">
    <property type="entry name" value="INGRESSION PROTEIN FIC1"/>
    <property type="match status" value="1"/>
</dbReference>
<feature type="compositionally biased region" description="Low complexity" evidence="1">
    <location>
        <begin position="260"/>
        <end position="279"/>
    </location>
</feature>
<protein>
    <recommendedName>
        <fullName evidence="2">C2 domain-containing protein</fullName>
    </recommendedName>
</protein>
<dbReference type="PANTHER" id="PTHR32246:SF15">
    <property type="entry name" value="CALCIUM-DEPENDENT LIPID-BINDING (CALB DOMAIN) FAMILY PROTEIN"/>
    <property type="match status" value="1"/>
</dbReference>
<evidence type="ECO:0000259" key="2">
    <source>
        <dbReference type="PROSITE" id="PS50004"/>
    </source>
</evidence>
<dbReference type="GO" id="GO:0006952">
    <property type="term" value="P:defense response"/>
    <property type="evidence" value="ECO:0007669"/>
    <property type="project" value="InterPro"/>
</dbReference>
<evidence type="ECO:0000313" key="4">
    <source>
        <dbReference type="Proteomes" id="UP001189624"/>
    </source>
</evidence>
<feature type="compositionally biased region" description="Pro residues" evidence="1">
    <location>
        <begin position="225"/>
        <end position="236"/>
    </location>
</feature>
<feature type="region of interest" description="Disordered" evidence="1">
    <location>
        <begin position="133"/>
        <end position="201"/>
    </location>
</feature>
<dbReference type="Proteomes" id="UP001189624">
    <property type="component" value="Chromosome 8"/>
</dbReference>
<accession>A0AA86VRJ4</accession>
<gene>
    <name evidence="3" type="ORF">AYBTSS11_LOCUS22553</name>
</gene>
<dbReference type="EMBL" id="OY731405">
    <property type="protein sequence ID" value="CAJ1970568.1"/>
    <property type="molecule type" value="Genomic_DNA"/>
</dbReference>
<dbReference type="InterPro" id="IPR044750">
    <property type="entry name" value="C2_SRC2/BAP"/>
</dbReference>
<evidence type="ECO:0000256" key="1">
    <source>
        <dbReference type="SAM" id="MobiDB-lite"/>
    </source>
</evidence>
<dbReference type="Gramene" id="rna-AYBTSS11_LOCUS22553">
    <property type="protein sequence ID" value="CAJ1970568.1"/>
    <property type="gene ID" value="gene-AYBTSS11_LOCUS22553"/>
</dbReference>
<dbReference type="InterPro" id="IPR035892">
    <property type="entry name" value="C2_domain_sf"/>
</dbReference>
<reference evidence="3" key="1">
    <citation type="submission" date="2023-10" db="EMBL/GenBank/DDBJ databases">
        <authorList>
            <person name="Domelevo Entfellner J.-B."/>
        </authorList>
    </citation>
    <scope>NUCLEOTIDE SEQUENCE</scope>
</reference>
<sequence>MAKIWIEVCLISARGVRGSPSLWKRQWFAVGWVDPKSKYCTKVDASGNVNPLWRTKFAIQVDGSDPDLALHLEVYSRDPLFLTEKLHGSATVVLREFLAKQVPGSEEVGSYQLRKKKSNKPNGFIDVSIRLSENKEEPSFHPQGDGGGTVLLDYGNNTHLTPGAGFGQAYPQQKPQPSFHHFHGSEKQGQTNVPYSHPVPFPADYATNPPYMVGPSYPAATGPSYQPPRTTPPPPHSSGGYAPTFFPSNGGMAPSYFNMPSSSSSSSSGAGPRPRGPPGFAIGAGAGALAAGAVMFGDNFMSGLSDPSLTIATDPLF</sequence>
<feature type="domain" description="C2" evidence="2">
    <location>
        <begin position="1"/>
        <end position="109"/>
    </location>
</feature>
<dbReference type="SUPFAM" id="SSF49562">
    <property type="entry name" value="C2 domain (Calcium/lipid-binding domain, CaLB)"/>
    <property type="match status" value="1"/>
</dbReference>
<dbReference type="AlphaFoldDB" id="A0AA86VRJ4"/>
<proteinExistence type="predicted"/>
<evidence type="ECO:0000313" key="3">
    <source>
        <dbReference type="EMBL" id="CAJ1970568.1"/>
    </source>
</evidence>
<dbReference type="InterPro" id="IPR000008">
    <property type="entry name" value="C2_dom"/>
</dbReference>
<dbReference type="Gene3D" id="2.60.40.150">
    <property type="entry name" value="C2 domain"/>
    <property type="match status" value="1"/>
</dbReference>
<name>A0AA86VRJ4_9FABA</name>
<keyword evidence="4" id="KW-1185">Reference proteome</keyword>